<dbReference type="Gene3D" id="3.40.50.300">
    <property type="entry name" value="P-loop containing nucleotide triphosphate hydrolases"/>
    <property type="match status" value="2"/>
</dbReference>
<keyword evidence="4" id="KW-1185">Reference proteome</keyword>
<keyword evidence="2" id="KW-0472">Membrane</keyword>
<reference evidence="4" key="2">
    <citation type="submission" date="2008-08" db="EMBL/GenBank/DDBJ databases">
        <authorList>
            <consortium name="Diatom Consortium"/>
            <person name="Grigoriev I."/>
            <person name="Grimwood J."/>
            <person name="Kuo A."/>
            <person name="Otillar R.P."/>
            <person name="Salamov A."/>
            <person name="Detter J.C."/>
            <person name="Lindquist E."/>
            <person name="Shapiro H."/>
            <person name="Lucas S."/>
            <person name="Glavina del Rio T."/>
            <person name="Pitluck S."/>
            <person name="Rokhsar D."/>
            <person name="Bowler C."/>
        </authorList>
    </citation>
    <scope>GENOME REANNOTATION</scope>
    <source>
        <strain evidence="4">CCAP 1055/1</strain>
    </source>
</reference>
<dbReference type="AlphaFoldDB" id="B5Y457"/>
<evidence type="ECO:0000256" key="1">
    <source>
        <dbReference type="SAM" id="MobiDB-lite"/>
    </source>
</evidence>
<dbReference type="EMBL" id="CP001141">
    <property type="protein sequence ID" value="ACI65252.1"/>
    <property type="molecule type" value="Genomic_DNA"/>
</dbReference>
<sequence length="721" mass="81998">MQCSHRHTPTAGKRMRDTEGAATTVGSLHFSLVTASRRSPMGRPPSRWLLFGGILLLLSLTTSFWDNDIRTKALSGKHSVRQTVNVTQPEGRPERTAMDAAKEVPNARRDRVEVAWIMSFGGSGTSYTIVNVETAGNVTTASNYAEDFENLVPVHPEWKNGPFVRDPSKPLPSRYVLTKTHCAAYCMNCPTHNYVLDLDTFDAACRTAKIRNDRGDTETLTYNASIPTRALHLFRSPFDNLVGRFHLSQELRQSRGETTGVGYSNSRDGLTSWCRNLDATFREDELSSGLLDPDFLTRHGQFPCHAEWFRFAQWHNLAYQVTQRHSLPTHYLFYENYTKNYEGTVQSLFEFLEIEPVLDFLPFKSSKSYGSFFDTEYGQAAARLVQDQALPAVWSLVEHYFAPYVDSEPEAQTPSANREFDKRTPQVAWLLSFPNSGTTFTLKNTGSMSNRSVASNYGREFEHALPVRPDLIHGPYVSLPLAHELPPTSILTKTHCGGFCDNCVPEGFVFDLPRFALWCTRGSKKIEGTKKQTFYNLTVPTKAVHLVRSPFDNLIARVHYSTRKHGNESQWSPEQRASFSNDREGYLAWCSHLDGLHVEEFRESTFFSDEVKAAFRDVPCFAEWFRYVQWHNNAIKLTQIMQLPVHIVRYEKYTTDFETTANDLLDFLELPAVGPPASFLPGKTYGDFFSREEAQAAKRLVQLVATTDCWDLISNYFDPWV</sequence>
<dbReference type="GeneID" id="7204738"/>
<keyword evidence="2" id="KW-0812">Transmembrane</keyword>
<feature type="transmembrane region" description="Helical" evidence="2">
    <location>
        <begin position="48"/>
        <end position="65"/>
    </location>
</feature>
<dbReference type="RefSeq" id="XP_002185782.1">
    <property type="nucleotide sequence ID" value="XM_002185746.1"/>
</dbReference>
<dbReference type="KEGG" id="pti:PHATR_46905"/>
<dbReference type="InParanoid" id="B5Y457"/>
<dbReference type="HOGENOM" id="CLU_438378_0_0_1"/>
<dbReference type="OrthoDB" id="38831at2759"/>
<accession>B5Y457</accession>
<dbReference type="InterPro" id="IPR027417">
    <property type="entry name" value="P-loop_NTPase"/>
</dbReference>
<organism evidence="3 4">
    <name type="scientific">Phaeodactylum tricornutum (strain CCAP 1055/1)</name>
    <dbReference type="NCBI Taxonomy" id="556484"/>
    <lineage>
        <taxon>Eukaryota</taxon>
        <taxon>Sar</taxon>
        <taxon>Stramenopiles</taxon>
        <taxon>Ochrophyta</taxon>
        <taxon>Bacillariophyta</taxon>
        <taxon>Bacillariophyceae</taxon>
        <taxon>Bacillariophycidae</taxon>
        <taxon>Naviculales</taxon>
        <taxon>Phaeodactylaceae</taxon>
        <taxon>Phaeodactylum</taxon>
    </lineage>
</organism>
<dbReference type="Proteomes" id="UP000000759">
    <property type="component" value="Chromosome 11"/>
</dbReference>
<proteinExistence type="predicted"/>
<name>B5Y457_PHATC</name>
<evidence type="ECO:0008006" key="5">
    <source>
        <dbReference type="Google" id="ProtNLM"/>
    </source>
</evidence>
<evidence type="ECO:0000313" key="4">
    <source>
        <dbReference type="Proteomes" id="UP000000759"/>
    </source>
</evidence>
<reference evidence="3 4" key="1">
    <citation type="journal article" date="2008" name="Nature">
        <title>The Phaeodactylum genome reveals the evolutionary history of diatom genomes.</title>
        <authorList>
            <person name="Bowler C."/>
            <person name="Allen A.E."/>
            <person name="Badger J.H."/>
            <person name="Grimwood J."/>
            <person name="Jabbari K."/>
            <person name="Kuo A."/>
            <person name="Maheswari U."/>
            <person name="Martens C."/>
            <person name="Maumus F."/>
            <person name="Otillar R.P."/>
            <person name="Rayko E."/>
            <person name="Salamov A."/>
            <person name="Vandepoele K."/>
            <person name="Beszteri B."/>
            <person name="Gruber A."/>
            <person name="Heijde M."/>
            <person name="Katinka M."/>
            <person name="Mock T."/>
            <person name="Valentin K."/>
            <person name="Verret F."/>
            <person name="Berges J.A."/>
            <person name="Brownlee C."/>
            <person name="Cadoret J.P."/>
            <person name="Chiovitti A."/>
            <person name="Choi C.J."/>
            <person name="Coesel S."/>
            <person name="De Martino A."/>
            <person name="Detter J.C."/>
            <person name="Durkin C."/>
            <person name="Falciatore A."/>
            <person name="Fournet J."/>
            <person name="Haruta M."/>
            <person name="Huysman M.J."/>
            <person name="Jenkins B.D."/>
            <person name="Jiroutova K."/>
            <person name="Jorgensen R.E."/>
            <person name="Joubert Y."/>
            <person name="Kaplan A."/>
            <person name="Kroger N."/>
            <person name="Kroth P.G."/>
            <person name="La Roche J."/>
            <person name="Lindquist E."/>
            <person name="Lommer M."/>
            <person name="Martin-Jezequel V."/>
            <person name="Lopez P.J."/>
            <person name="Lucas S."/>
            <person name="Mangogna M."/>
            <person name="McGinnis K."/>
            <person name="Medlin L.K."/>
            <person name="Montsant A."/>
            <person name="Oudot-Le Secq M.P."/>
            <person name="Napoli C."/>
            <person name="Obornik M."/>
            <person name="Parker M.S."/>
            <person name="Petit J.L."/>
            <person name="Porcel B.M."/>
            <person name="Poulsen N."/>
            <person name="Robison M."/>
            <person name="Rychlewski L."/>
            <person name="Rynearson T.A."/>
            <person name="Schmutz J."/>
            <person name="Shapiro H."/>
            <person name="Siaut M."/>
            <person name="Stanley M."/>
            <person name="Sussman M.R."/>
            <person name="Taylor A.R."/>
            <person name="Vardi A."/>
            <person name="von Dassow P."/>
            <person name="Vyverman W."/>
            <person name="Willis A."/>
            <person name="Wyrwicz L.S."/>
            <person name="Rokhsar D.S."/>
            <person name="Weissenbach J."/>
            <person name="Armbrust E.V."/>
            <person name="Green B.R."/>
            <person name="Van de Peer Y."/>
            <person name="Grigoriev I.V."/>
        </authorList>
    </citation>
    <scope>NUCLEOTIDE SEQUENCE [LARGE SCALE GENOMIC DNA]</scope>
    <source>
        <strain evidence="3 4">CCAP 1055/1</strain>
    </source>
</reference>
<protein>
    <recommendedName>
        <fullName evidence="5">Sulfotransferase domain-containing protein</fullName>
    </recommendedName>
</protein>
<evidence type="ECO:0000313" key="3">
    <source>
        <dbReference type="EMBL" id="ACI65252.1"/>
    </source>
</evidence>
<evidence type="ECO:0000256" key="2">
    <source>
        <dbReference type="SAM" id="Phobius"/>
    </source>
</evidence>
<gene>
    <name evidence="3" type="ORF">PHATR_46905</name>
</gene>
<dbReference type="PaxDb" id="2850-Phatr46905"/>
<keyword evidence="2" id="KW-1133">Transmembrane helix</keyword>
<feature type="region of interest" description="Disordered" evidence="1">
    <location>
        <begin position="1"/>
        <end position="21"/>
    </location>
</feature>
<dbReference type="SUPFAM" id="SSF52540">
    <property type="entry name" value="P-loop containing nucleoside triphosphate hydrolases"/>
    <property type="match status" value="2"/>
</dbReference>